<evidence type="ECO:0000313" key="3">
    <source>
        <dbReference type="Proteomes" id="UP000199161"/>
    </source>
</evidence>
<dbReference type="AlphaFoldDB" id="A0A1I1DIL4"/>
<dbReference type="PANTHER" id="PTHR36440:SF1">
    <property type="entry name" value="PUTATIVE (AFU_ORTHOLOGUE AFUA_8G07350)-RELATED"/>
    <property type="match status" value="1"/>
</dbReference>
<dbReference type="InterPro" id="IPR053146">
    <property type="entry name" value="QDO-like"/>
</dbReference>
<dbReference type="SUPFAM" id="SSF51182">
    <property type="entry name" value="RmlC-like cupins"/>
    <property type="match status" value="1"/>
</dbReference>
<evidence type="ECO:0000313" key="2">
    <source>
        <dbReference type="EMBL" id="SFB72363.1"/>
    </source>
</evidence>
<name>A0A1I1DIL4_NATHA</name>
<dbReference type="PANTHER" id="PTHR36440">
    <property type="entry name" value="PUTATIVE (AFU_ORTHOLOGUE AFUA_8G07350)-RELATED"/>
    <property type="match status" value="1"/>
</dbReference>
<organism evidence="2 3">
    <name type="scientific">Natronobacterium haloterrestre</name>
    <name type="common">Halobiforma haloterrestris</name>
    <dbReference type="NCBI Taxonomy" id="148448"/>
    <lineage>
        <taxon>Archaea</taxon>
        <taxon>Methanobacteriati</taxon>
        <taxon>Methanobacteriota</taxon>
        <taxon>Stenosarchaea group</taxon>
        <taxon>Halobacteria</taxon>
        <taxon>Halobacteriales</taxon>
        <taxon>Natrialbaceae</taxon>
        <taxon>Natronobacterium</taxon>
    </lineage>
</organism>
<dbReference type="RefSeq" id="WP_089785010.1">
    <property type="nucleotide sequence ID" value="NZ_FOKW01000001.1"/>
</dbReference>
<accession>A0A1I1DIL4</accession>
<dbReference type="EMBL" id="FOKW01000001">
    <property type="protein sequence ID" value="SFB72363.1"/>
    <property type="molecule type" value="Genomic_DNA"/>
</dbReference>
<dbReference type="Gene3D" id="2.60.120.10">
    <property type="entry name" value="Jelly Rolls"/>
    <property type="match status" value="1"/>
</dbReference>
<sequence length="189" mass="20621">MATHESGGTDRVLETSFGERFEIRETGAETEGELVRIDTCLDPGVRRPLHSHPKQDERFVVREGTLALAVGDGKRLLEAGEETTVAAGTPHTFWNPHGGEREVRFTTEHRPALRFDEFVRAMVALDREGGLDSDGMPANPLVGATLLEEFRDEMRAEDVPLPVQRLVFPVLAGIGGVLGYGAPEPDAPP</sequence>
<dbReference type="OrthoDB" id="307518at2157"/>
<dbReference type="InterPro" id="IPR014710">
    <property type="entry name" value="RmlC-like_jellyroll"/>
</dbReference>
<dbReference type="InterPro" id="IPR011051">
    <property type="entry name" value="RmlC_Cupin_sf"/>
</dbReference>
<dbReference type="Proteomes" id="UP000199161">
    <property type="component" value="Unassembled WGS sequence"/>
</dbReference>
<evidence type="ECO:0000259" key="1">
    <source>
        <dbReference type="Pfam" id="PF07883"/>
    </source>
</evidence>
<keyword evidence="3" id="KW-1185">Reference proteome</keyword>
<reference evidence="3" key="1">
    <citation type="submission" date="2016-10" db="EMBL/GenBank/DDBJ databases">
        <authorList>
            <person name="Varghese N."/>
            <person name="Submissions S."/>
        </authorList>
    </citation>
    <scope>NUCLEOTIDE SEQUENCE [LARGE SCALE GENOMIC DNA]</scope>
    <source>
        <strain evidence="3">DSM 13078</strain>
    </source>
</reference>
<dbReference type="Pfam" id="PF07883">
    <property type="entry name" value="Cupin_2"/>
    <property type="match status" value="1"/>
</dbReference>
<protein>
    <submittedName>
        <fullName evidence="2">Cupin domain-containing protein</fullName>
    </submittedName>
</protein>
<dbReference type="InterPro" id="IPR013096">
    <property type="entry name" value="Cupin_2"/>
</dbReference>
<proteinExistence type="predicted"/>
<feature type="domain" description="Cupin type-2" evidence="1">
    <location>
        <begin position="40"/>
        <end position="97"/>
    </location>
</feature>
<gene>
    <name evidence="2" type="ORF">SAMN05444422_101488</name>
</gene>